<dbReference type="eggNOG" id="KOG4183">
    <property type="taxonomic scope" value="Eukaryota"/>
</dbReference>
<dbReference type="Pfam" id="PF06870">
    <property type="entry name" value="RNA_pol_I_A49"/>
    <property type="match status" value="1"/>
</dbReference>
<dbReference type="EMBL" id="KE145369">
    <property type="protein sequence ID" value="EPE27994.1"/>
    <property type="molecule type" value="Genomic_DNA"/>
</dbReference>
<gene>
    <name evidence="7" type="ORF">GLAREA_04785</name>
</gene>
<dbReference type="PANTHER" id="PTHR14440">
    <property type="entry name" value="DNA-DIRECTED RNA POLYMERASE I SUBUNIT RPA49"/>
    <property type="match status" value="1"/>
</dbReference>
<dbReference type="OMA" id="LWNHYVA"/>
<comment type="subcellular location">
    <subcellularLocation>
        <location evidence="1">Nucleus</location>
        <location evidence="1">Nucleolus</location>
    </subcellularLocation>
</comment>
<dbReference type="GO" id="GO:0000428">
    <property type="term" value="C:DNA-directed RNA polymerase complex"/>
    <property type="evidence" value="ECO:0007669"/>
    <property type="project" value="UniProtKB-KW"/>
</dbReference>
<dbReference type="Proteomes" id="UP000016922">
    <property type="component" value="Unassembled WGS sequence"/>
</dbReference>
<dbReference type="GO" id="GO:0003677">
    <property type="term" value="F:DNA binding"/>
    <property type="evidence" value="ECO:0007669"/>
    <property type="project" value="InterPro"/>
</dbReference>
<evidence type="ECO:0000256" key="3">
    <source>
        <dbReference type="ARBA" id="ARBA00022478"/>
    </source>
</evidence>
<dbReference type="HOGENOM" id="CLU_034953_1_0_1"/>
<keyword evidence="3" id="KW-0240">DNA-directed RNA polymerase</keyword>
<reference evidence="7 8" key="1">
    <citation type="journal article" date="2013" name="BMC Genomics">
        <title>Genomics-driven discovery of the pneumocandin biosynthetic gene cluster in the fungus Glarea lozoyensis.</title>
        <authorList>
            <person name="Chen L."/>
            <person name="Yue Q."/>
            <person name="Zhang X."/>
            <person name="Xiang M."/>
            <person name="Wang C."/>
            <person name="Li S."/>
            <person name="Che Y."/>
            <person name="Ortiz-Lopez F.J."/>
            <person name="Bills G.F."/>
            <person name="Liu X."/>
            <person name="An Z."/>
        </authorList>
    </citation>
    <scope>NUCLEOTIDE SEQUENCE [LARGE SCALE GENOMIC DNA]</scope>
    <source>
        <strain evidence="8">ATCC 20868 / MF5171</strain>
    </source>
</reference>
<evidence type="ECO:0008006" key="9">
    <source>
        <dbReference type="Google" id="ProtNLM"/>
    </source>
</evidence>
<keyword evidence="8" id="KW-1185">Reference proteome</keyword>
<feature type="region of interest" description="Disordered" evidence="6">
    <location>
        <begin position="1"/>
        <end position="27"/>
    </location>
</feature>
<keyword evidence="5" id="KW-0539">Nucleus</keyword>
<dbReference type="AlphaFoldDB" id="S3CSE5"/>
<dbReference type="InterPro" id="IPR009668">
    <property type="entry name" value="RNA_pol-assoc_fac_A49-like"/>
</dbReference>
<keyword evidence="4" id="KW-0804">Transcription</keyword>
<evidence type="ECO:0000313" key="8">
    <source>
        <dbReference type="Proteomes" id="UP000016922"/>
    </source>
</evidence>
<organism evidence="7 8">
    <name type="scientific">Glarea lozoyensis (strain ATCC 20868 / MF5171)</name>
    <dbReference type="NCBI Taxonomy" id="1116229"/>
    <lineage>
        <taxon>Eukaryota</taxon>
        <taxon>Fungi</taxon>
        <taxon>Dikarya</taxon>
        <taxon>Ascomycota</taxon>
        <taxon>Pezizomycotina</taxon>
        <taxon>Leotiomycetes</taxon>
        <taxon>Helotiales</taxon>
        <taxon>Helotiaceae</taxon>
        <taxon>Glarea</taxon>
    </lineage>
</organism>
<dbReference type="OrthoDB" id="532500at2759"/>
<evidence type="ECO:0000256" key="1">
    <source>
        <dbReference type="ARBA" id="ARBA00004604"/>
    </source>
</evidence>
<evidence type="ECO:0000256" key="4">
    <source>
        <dbReference type="ARBA" id="ARBA00023163"/>
    </source>
</evidence>
<proteinExistence type="inferred from homology"/>
<evidence type="ECO:0000313" key="7">
    <source>
        <dbReference type="EMBL" id="EPE27994.1"/>
    </source>
</evidence>
<comment type="similarity">
    <text evidence="2">Belongs to the eukaryotic RPA49/POLR1E RNA polymerase subunit family.</text>
</comment>
<sequence length="445" mass="49675">MADTGEKVKKRKRNADGTSKSNKRVAIDGDKQVNISLKTGDKWAPVIASSRGLVLPKSISLQPYVQPRKNIPSGPGRTPISTTELLLQSSEHQKLDYTAREDAADGPDALLKHYVGVFDPETGKLEVMEARKMVVRGTVRAHRAADEEVDPDAKIRDLRNNLGQTFGTKKSKKAIASFTENAINPLQSRENGSTPVKIDAASKAMLETIGKATAGMSTKAQLAAVVESNKPRPMANTEAAEVKDVYTTDALIGDEVMKLIPVRPWIEAMKAKKAIKGTSQYVMARVENHSQNIEKLRILRYMYFVKRLLDNSRDRRSEKTLPRQTELKEAIEDMPYTVVDNFKRKFTSNGGTMSKFQLDMVITHLCAMACLVDNFDVDLFDLQSDLKLETKAMSQYFEEIGAKITPLPAAEARKFDRAVAQTRKRAKLRLPLVFPKPKFTRAPKR</sequence>
<name>S3CSE5_GLAL2</name>
<dbReference type="STRING" id="1116229.S3CSE5"/>
<dbReference type="GO" id="GO:0006351">
    <property type="term" value="P:DNA-templated transcription"/>
    <property type="evidence" value="ECO:0007669"/>
    <property type="project" value="InterPro"/>
</dbReference>
<dbReference type="GO" id="GO:0005730">
    <property type="term" value="C:nucleolus"/>
    <property type="evidence" value="ECO:0007669"/>
    <property type="project" value="UniProtKB-SubCell"/>
</dbReference>
<evidence type="ECO:0000256" key="5">
    <source>
        <dbReference type="ARBA" id="ARBA00023242"/>
    </source>
</evidence>
<dbReference type="RefSeq" id="XP_008085353.1">
    <property type="nucleotide sequence ID" value="XM_008087162.1"/>
</dbReference>
<evidence type="ECO:0000256" key="2">
    <source>
        <dbReference type="ARBA" id="ARBA00009430"/>
    </source>
</evidence>
<protein>
    <recommendedName>
        <fullName evidence="9">DNA-directed RNA polymerase I subunit rpa49</fullName>
    </recommendedName>
</protein>
<evidence type="ECO:0000256" key="6">
    <source>
        <dbReference type="SAM" id="MobiDB-lite"/>
    </source>
</evidence>
<dbReference type="KEGG" id="glz:GLAREA_04785"/>
<accession>S3CSE5</accession>
<dbReference type="GeneID" id="19463840"/>